<proteinExistence type="predicted"/>
<keyword evidence="2" id="KW-1185">Reference proteome</keyword>
<reference evidence="1 2" key="1">
    <citation type="submission" date="2016-10" db="EMBL/GenBank/DDBJ databases">
        <authorList>
            <person name="de Groot N.N."/>
        </authorList>
    </citation>
    <scope>NUCLEOTIDE SEQUENCE [LARGE SCALE GENOMIC DNA]</scope>
    <source>
        <strain evidence="1 2">743A</strain>
    </source>
</reference>
<organism evidence="1 2">
    <name type="scientific">Anaeromicropila populeti</name>
    <dbReference type="NCBI Taxonomy" id="37658"/>
    <lineage>
        <taxon>Bacteria</taxon>
        <taxon>Bacillati</taxon>
        <taxon>Bacillota</taxon>
        <taxon>Clostridia</taxon>
        <taxon>Lachnospirales</taxon>
        <taxon>Lachnospiraceae</taxon>
        <taxon>Anaeromicropila</taxon>
    </lineage>
</organism>
<protein>
    <recommendedName>
        <fullName evidence="3">Phospholipid-binding protein, PBP family</fullName>
    </recommendedName>
</protein>
<dbReference type="CDD" id="cd00865">
    <property type="entry name" value="PEBP_bact_arch"/>
    <property type="match status" value="1"/>
</dbReference>
<sequence>MSNIEKIKIESLAFKNNQSMPVKYTGKGENISPDLILSDVSGGAVSIAVIMDDLDVPKIGEFNHWLLWNIPIQKVIPENIAHGPYPENMKGAVQGKGWGKNRYKGPNPPFGTHRYRFEVFVLDCKIDLPPQSKKRDLMLQMNTHILQHGEITGLFGVRKPLFKRGK</sequence>
<dbReference type="Proteomes" id="UP000199659">
    <property type="component" value="Unassembled WGS sequence"/>
</dbReference>
<dbReference type="AlphaFoldDB" id="A0A1I6J042"/>
<name>A0A1I6J042_9FIRM</name>
<dbReference type="NCBIfam" id="TIGR00481">
    <property type="entry name" value="YbhB/YbcL family Raf kinase inhibitor-like protein"/>
    <property type="match status" value="1"/>
</dbReference>
<evidence type="ECO:0000313" key="1">
    <source>
        <dbReference type="EMBL" id="SFR72337.1"/>
    </source>
</evidence>
<dbReference type="SUPFAM" id="SSF49777">
    <property type="entry name" value="PEBP-like"/>
    <property type="match status" value="1"/>
</dbReference>
<dbReference type="RefSeq" id="WP_242940477.1">
    <property type="nucleotide sequence ID" value="NZ_FOYZ01000004.1"/>
</dbReference>
<dbReference type="InterPro" id="IPR008914">
    <property type="entry name" value="PEBP"/>
</dbReference>
<dbReference type="EMBL" id="FOYZ01000004">
    <property type="protein sequence ID" value="SFR72337.1"/>
    <property type="molecule type" value="Genomic_DNA"/>
</dbReference>
<dbReference type="InterPro" id="IPR005247">
    <property type="entry name" value="YbhB_YbcL/LppC-like"/>
</dbReference>
<evidence type="ECO:0000313" key="2">
    <source>
        <dbReference type="Proteomes" id="UP000199659"/>
    </source>
</evidence>
<evidence type="ECO:0008006" key="3">
    <source>
        <dbReference type="Google" id="ProtNLM"/>
    </source>
</evidence>
<dbReference type="InterPro" id="IPR036610">
    <property type="entry name" value="PEBP-like_sf"/>
</dbReference>
<accession>A0A1I6J042</accession>
<gene>
    <name evidence="1" type="ORF">SAMN05661086_01306</name>
</gene>
<dbReference type="Pfam" id="PF01161">
    <property type="entry name" value="PBP"/>
    <property type="match status" value="1"/>
</dbReference>
<dbReference type="Gene3D" id="3.90.280.10">
    <property type="entry name" value="PEBP-like"/>
    <property type="match status" value="1"/>
</dbReference>
<dbReference type="STRING" id="37658.SAMN05661086_01306"/>